<name>A0A0F9GFE5_9ZZZZ</name>
<dbReference type="EMBL" id="LAZR01020340">
    <property type="protein sequence ID" value="KKL89246.1"/>
    <property type="molecule type" value="Genomic_DNA"/>
</dbReference>
<feature type="non-terminal residue" evidence="1">
    <location>
        <position position="1"/>
    </location>
</feature>
<feature type="non-terminal residue" evidence="1">
    <location>
        <position position="802"/>
    </location>
</feature>
<evidence type="ECO:0000313" key="1">
    <source>
        <dbReference type="EMBL" id="KKL89246.1"/>
    </source>
</evidence>
<protein>
    <submittedName>
        <fullName evidence="1">Uncharacterized protein</fullName>
    </submittedName>
</protein>
<accession>A0A0F9GFE5</accession>
<sequence>FIDYASLQVSNFTLVNAPVGLNIESVNGINPQQVSVNLAHDGSDFDADINNFYLTILSGELIQTETGSLATSQLGINAFVEIPAATLSADSVLTESRLDARTLTVNLSEESFLDYTSLGTGDFNLINAPAGLTIGLVTGLDPDRARITLDFDESDFDANIPDFHLEILSGVLFQTPSGVLSSSLLNIFAFVEQPEATLTADSILTEYGIDVRELTITLSEEQFNNYLTLTSAGFGLVNPPAGLSIENVTGISPTGVLIELQFDETDFETNILDFRVNIANSILKQTTTGVLSTSPLIILAYIENPVATLSADSILTERRLDYRTLMLDLTEEEFTNPGGLQVSHFNLANAPAGLSIESVTGISITQAELEMQFTGADFDTDLPNFAVDISASVLKQTLTGFLRSSPQNIQAYVEVPVATLTSDSVLTEQRLDSRTLYIDLEEENFVDYTSLSPIYFNLVNAPAGLNVLQVNGVSPTRAELDLLVDQTDFDTPITDLHVSISAIVLVQTTAGTLETNQLSVQPFVESPMATMTADPVLSELTLDNQSVEINLTEEEFLNVGALQLSDFTLQNGPAGLGIESISVFGPTRVIINLQFDRTDFDADSMNFHILIRNEALKQSSQDLATNNLTIYAFVENPSATIAPDATLTEQQLDVRYLTLDLFEEEFLDFNGLAPEDFTLNNAPVGLDIESVTGIAATRDWIDLVYTGIDFDDAITDFSVSVDQSVLKQTGIGILTSSAVTILPYIESPVAALTPDATLQEQTLGARTLTIDLIEEEFWDYLTLQETDFTLVNGPAGLAVGSV</sequence>
<organism evidence="1">
    <name type="scientific">marine sediment metagenome</name>
    <dbReference type="NCBI Taxonomy" id="412755"/>
    <lineage>
        <taxon>unclassified sequences</taxon>
        <taxon>metagenomes</taxon>
        <taxon>ecological metagenomes</taxon>
    </lineage>
</organism>
<reference evidence="1" key="1">
    <citation type="journal article" date="2015" name="Nature">
        <title>Complex archaea that bridge the gap between prokaryotes and eukaryotes.</title>
        <authorList>
            <person name="Spang A."/>
            <person name="Saw J.H."/>
            <person name="Jorgensen S.L."/>
            <person name="Zaremba-Niedzwiedzka K."/>
            <person name="Martijn J."/>
            <person name="Lind A.E."/>
            <person name="van Eijk R."/>
            <person name="Schleper C."/>
            <person name="Guy L."/>
            <person name="Ettema T.J."/>
        </authorList>
    </citation>
    <scope>NUCLEOTIDE SEQUENCE</scope>
</reference>
<comment type="caution">
    <text evidence="1">The sequence shown here is derived from an EMBL/GenBank/DDBJ whole genome shotgun (WGS) entry which is preliminary data.</text>
</comment>
<proteinExistence type="predicted"/>
<dbReference type="AlphaFoldDB" id="A0A0F9GFE5"/>
<gene>
    <name evidence="1" type="ORF">LCGC14_1916620</name>
</gene>